<keyword evidence="1" id="KW-0472">Membrane</keyword>
<evidence type="ECO:0000313" key="2">
    <source>
        <dbReference type="EMBL" id="OGC35261.1"/>
    </source>
</evidence>
<organism evidence="2 3">
    <name type="scientific">candidate division WOR-1 bacterium RIFOXYC2_FULL_41_25</name>
    <dbReference type="NCBI Taxonomy" id="1802586"/>
    <lineage>
        <taxon>Bacteria</taxon>
        <taxon>Bacillati</taxon>
        <taxon>Saganbacteria</taxon>
    </lineage>
</organism>
<dbReference type="Pfam" id="PF07963">
    <property type="entry name" value="N_methyl"/>
    <property type="match status" value="1"/>
</dbReference>
<accession>A0A1F4TRE7</accession>
<dbReference type="AlphaFoldDB" id="A0A1F4TRE7"/>
<sequence>MNNKGFTLVELLVVSTIFLVSVIAFTAGARVCLSSVKAASQLNKTVYVLQGEMERIKTIPFAQLIKLNGQTFAASQGKVATSSLLPDLVSIKVELKYSPNKNLLEIYTLRSKYE</sequence>
<comment type="caution">
    <text evidence="2">The sequence shown here is derived from an EMBL/GenBank/DDBJ whole genome shotgun (WGS) entry which is preliminary data.</text>
</comment>
<feature type="transmembrane region" description="Helical" evidence="1">
    <location>
        <begin position="12"/>
        <end position="33"/>
    </location>
</feature>
<name>A0A1F4TRE7_UNCSA</name>
<reference evidence="2 3" key="1">
    <citation type="journal article" date="2016" name="Nat. Commun.">
        <title>Thousands of microbial genomes shed light on interconnected biogeochemical processes in an aquifer system.</title>
        <authorList>
            <person name="Anantharaman K."/>
            <person name="Brown C.T."/>
            <person name="Hug L.A."/>
            <person name="Sharon I."/>
            <person name="Castelle C.J."/>
            <person name="Probst A.J."/>
            <person name="Thomas B.C."/>
            <person name="Singh A."/>
            <person name="Wilkins M.J."/>
            <person name="Karaoz U."/>
            <person name="Brodie E.L."/>
            <person name="Williams K.H."/>
            <person name="Hubbard S.S."/>
            <person name="Banfield J.F."/>
        </authorList>
    </citation>
    <scope>NUCLEOTIDE SEQUENCE [LARGE SCALE GENOMIC DNA]</scope>
</reference>
<dbReference type="Proteomes" id="UP000177309">
    <property type="component" value="Unassembled WGS sequence"/>
</dbReference>
<protein>
    <recommendedName>
        <fullName evidence="4">Type II secretion system protein GspI C-terminal domain-containing protein</fullName>
    </recommendedName>
</protein>
<dbReference type="NCBIfam" id="TIGR02532">
    <property type="entry name" value="IV_pilin_GFxxxE"/>
    <property type="match status" value="1"/>
</dbReference>
<keyword evidence="1" id="KW-1133">Transmembrane helix</keyword>
<dbReference type="InterPro" id="IPR012902">
    <property type="entry name" value="N_methyl_site"/>
</dbReference>
<proteinExistence type="predicted"/>
<dbReference type="EMBL" id="MEUI01000005">
    <property type="protein sequence ID" value="OGC35261.1"/>
    <property type="molecule type" value="Genomic_DNA"/>
</dbReference>
<evidence type="ECO:0008006" key="4">
    <source>
        <dbReference type="Google" id="ProtNLM"/>
    </source>
</evidence>
<evidence type="ECO:0000256" key="1">
    <source>
        <dbReference type="SAM" id="Phobius"/>
    </source>
</evidence>
<keyword evidence="1" id="KW-0812">Transmembrane</keyword>
<gene>
    <name evidence="2" type="ORF">A2462_08475</name>
</gene>
<evidence type="ECO:0000313" key="3">
    <source>
        <dbReference type="Proteomes" id="UP000177309"/>
    </source>
</evidence>